<dbReference type="Pfam" id="PF08447">
    <property type="entry name" value="PAS_3"/>
    <property type="match status" value="1"/>
</dbReference>
<dbReference type="EC" id="2.7.13.3" evidence="2"/>
<feature type="domain" description="PAC" evidence="8">
    <location>
        <begin position="211"/>
        <end position="263"/>
    </location>
</feature>
<dbReference type="InterPro" id="IPR013656">
    <property type="entry name" value="PAS_4"/>
</dbReference>
<evidence type="ECO:0000256" key="1">
    <source>
        <dbReference type="ARBA" id="ARBA00000085"/>
    </source>
</evidence>
<evidence type="ECO:0000256" key="5">
    <source>
        <dbReference type="ARBA" id="ARBA00022777"/>
    </source>
</evidence>
<gene>
    <name evidence="9" type="ORF">I5M27_11240</name>
</gene>
<evidence type="ECO:0000259" key="7">
    <source>
        <dbReference type="PROSITE" id="PS50112"/>
    </source>
</evidence>
<comment type="catalytic activity">
    <reaction evidence="1">
        <text>ATP + protein L-histidine = ADP + protein N-phospho-L-histidine.</text>
        <dbReference type="EC" id="2.7.13.3"/>
    </reaction>
</comment>
<keyword evidence="10" id="KW-1185">Reference proteome</keyword>
<dbReference type="InterPro" id="IPR052162">
    <property type="entry name" value="Sensor_kinase/Photoreceptor"/>
</dbReference>
<keyword evidence="4" id="KW-0808">Transferase</keyword>
<evidence type="ECO:0000256" key="6">
    <source>
        <dbReference type="SAM" id="Coils"/>
    </source>
</evidence>
<dbReference type="NCBIfam" id="TIGR00229">
    <property type="entry name" value="sensory_box"/>
    <property type="match status" value="1"/>
</dbReference>
<dbReference type="InterPro" id="IPR000700">
    <property type="entry name" value="PAS-assoc_C"/>
</dbReference>
<organism evidence="9 10">
    <name type="scientific">Adhaeribacter terrigena</name>
    <dbReference type="NCBI Taxonomy" id="2793070"/>
    <lineage>
        <taxon>Bacteria</taxon>
        <taxon>Pseudomonadati</taxon>
        <taxon>Bacteroidota</taxon>
        <taxon>Cytophagia</taxon>
        <taxon>Cytophagales</taxon>
        <taxon>Hymenobacteraceae</taxon>
        <taxon>Adhaeribacter</taxon>
    </lineage>
</organism>
<protein>
    <recommendedName>
        <fullName evidence="2">histidine kinase</fullName>
        <ecNumber evidence="2">2.7.13.3</ecNumber>
    </recommendedName>
</protein>
<reference evidence="9 10" key="1">
    <citation type="submission" date="2020-12" db="EMBL/GenBank/DDBJ databases">
        <title>Bacterial novel species Adhaeribacter sp. BT258 isolated from soil.</title>
        <authorList>
            <person name="Jung H.-Y."/>
        </authorList>
    </citation>
    <scope>NUCLEOTIDE SEQUENCE [LARGE SCALE GENOMIC DNA]</scope>
    <source>
        <strain evidence="9 10">BT258</strain>
    </source>
</reference>
<dbReference type="InterPro" id="IPR035965">
    <property type="entry name" value="PAS-like_dom_sf"/>
</dbReference>
<feature type="coiled-coil region" evidence="6">
    <location>
        <begin position="194"/>
        <end position="221"/>
    </location>
</feature>
<dbReference type="InterPro" id="IPR013655">
    <property type="entry name" value="PAS_fold_3"/>
</dbReference>
<accession>A0ABS1C4K6</accession>
<dbReference type="CDD" id="cd00130">
    <property type="entry name" value="PAS"/>
    <property type="match status" value="1"/>
</dbReference>
<keyword evidence="5" id="KW-0418">Kinase</keyword>
<evidence type="ECO:0000256" key="3">
    <source>
        <dbReference type="ARBA" id="ARBA00022553"/>
    </source>
</evidence>
<name>A0ABS1C4K6_9BACT</name>
<evidence type="ECO:0000313" key="10">
    <source>
        <dbReference type="Proteomes" id="UP000644147"/>
    </source>
</evidence>
<keyword evidence="3" id="KW-0597">Phosphoprotein</keyword>
<dbReference type="SMART" id="SM00091">
    <property type="entry name" value="PAS"/>
    <property type="match status" value="3"/>
</dbReference>
<dbReference type="RefSeq" id="WP_200506310.1">
    <property type="nucleotide sequence ID" value="NZ_JAEHFX010000005.1"/>
</dbReference>
<dbReference type="PROSITE" id="PS50112">
    <property type="entry name" value="PAS"/>
    <property type="match status" value="1"/>
</dbReference>
<dbReference type="SUPFAM" id="SSF55785">
    <property type="entry name" value="PYP-like sensor domain (PAS domain)"/>
    <property type="match status" value="3"/>
</dbReference>
<keyword evidence="6" id="KW-0175">Coiled coil</keyword>
<evidence type="ECO:0000256" key="2">
    <source>
        <dbReference type="ARBA" id="ARBA00012438"/>
    </source>
</evidence>
<evidence type="ECO:0000259" key="8">
    <source>
        <dbReference type="PROSITE" id="PS50113"/>
    </source>
</evidence>
<evidence type="ECO:0000256" key="4">
    <source>
        <dbReference type="ARBA" id="ARBA00022679"/>
    </source>
</evidence>
<dbReference type="PROSITE" id="PS50113">
    <property type="entry name" value="PAC"/>
    <property type="match status" value="1"/>
</dbReference>
<dbReference type="PANTHER" id="PTHR43304:SF1">
    <property type="entry name" value="PAC DOMAIN-CONTAINING PROTEIN"/>
    <property type="match status" value="1"/>
</dbReference>
<evidence type="ECO:0000313" key="9">
    <source>
        <dbReference type="EMBL" id="MBK0403563.1"/>
    </source>
</evidence>
<dbReference type="Pfam" id="PF08448">
    <property type="entry name" value="PAS_4"/>
    <property type="match status" value="2"/>
</dbReference>
<dbReference type="InterPro" id="IPR000014">
    <property type="entry name" value="PAS"/>
</dbReference>
<dbReference type="Gene3D" id="3.30.450.20">
    <property type="entry name" value="PAS domain"/>
    <property type="match status" value="3"/>
</dbReference>
<sequence>MDFFELFSNVPESLVVVSPEYKVLAATDAYLKVTMRTREEIVGLHFLKEAFPEKDVPYEENPVKIALDKTLQSKEVLVMDVIRYDLVIPEEEGGGYKELYWETSYIPGLDKDGNVKYIIQKAVNVTELELARQARKTSEEKFKFLTDAVPLMIHTADAEGNCTYVNQRWLDYTGLNEDALMGKNWFKVFHPEDLEAIKTRSEEALANNTELQAELRVKDKEGNYRWHLMRSTPMKDESGKVLLRVGSTYDIHSTKQMVQELLESNEQMSVLSDQLQTAFQEVEDKRQTLENLIMQVPAVINILRGPEHRFELVNPQYQRLFPNRQLLGKTTAEALPEAVEQGFIQILDNVYNTRKPFIALEMPFVSDWEDNGNVQEHYFTISYLPLIEKGEVAGIITFGYIITDKVKIRKELEALKSSLA</sequence>
<dbReference type="Proteomes" id="UP000644147">
    <property type="component" value="Unassembled WGS sequence"/>
</dbReference>
<proteinExistence type="predicted"/>
<comment type="caution">
    <text evidence="9">The sequence shown here is derived from an EMBL/GenBank/DDBJ whole genome shotgun (WGS) entry which is preliminary data.</text>
</comment>
<dbReference type="EMBL" id="JAEHFX010000005">
    <property type="protein sequence ID" value="MBK0403563.1"/>
    <property type="molecule type" value="Genomic_DNA"/>
</dbReference>
<feature type="domain" description="PAS" evidence="7">
    <location>
        <begin position="138"/>
        <end position="208"/>
    </location>
</feature>
<dbReference type="PANTHER" id="PTHR43304">
    <property type="entry name" value="PHYTOCHROME-LIKE PROTEIN CPH1"/>
    <property type="match status" value="1"/>
</dbReference>